<protein>
    <recommendedName>
        <fullName evidence="3">MarR family transcriptional regulator</fullName>
    </recommendedName>
</protein>
<evidence type="ECO:0000313" key="2">
    <source>
        <dbReference type="Proteomes" id="UP000248729"/>
    </source>
</evidence>
<comment type="caution">
    <text evidence="1">The sequence shown here is derived from an EMBL/GenBank/DDBJ whole genome shotgun (WGS) entry which is preliminary data.</text>
</comment>
<accession>A0A329E6Y6</accession>
<organism evidence="1 2">
    <name type="scientific">Vibrio diazotrophicus</name>
    <dbReference type="NCBI Taxonomy" id="685"/>
    <lineage>
        <taxon>Bacteria</taxon>
        <taxon>Pseudomonadati</taxon>
        <taxon>Pseudomonadota</taxon>
        <taxon>Gammaproteobacteria</taxon>
        <taxon>Vibrionales</taxon>
        <taxon>Vibrionaceae</taxon>
        <taxon>Vibrio</taxon>
    </lineage>
</organism>
<dbReference type="EMBL" id="QLTR01000023">
    <property type="protein sequence ID" value="RAS60081.1"/>
    <property type="molecule type" value="Genomic_DNA"/>
</dbReference>
<gene>
    <name evidence="1" type="ORF">DET48_12352</name>
</gene>
<evidence type="ECO:0000313" key="1">
    <source>
        <dbReference type="EMBL" id="RAS60081.1"/>
    </source>
</evidence>
<dbReference type="Proteomes" id="UP000248729">
    <property type="component" value="Unassembled WGS sequence"/>
</dbReference>
<evidence type="ECO:0008006" key="3">
    <source>
        <dbReference type="Google" id="ProtNLM"/>
    </source>
</evidence>
<reference evidence="1 2" key="1">
    <citation type="submission" date="2018-06" db="EMBL/GenBank/DDBJ databases">
        <title>Freshwater and sediment microbial communities from various areas in North America, analyzing microbe dynamics in response to fracking.</title>
        <authorList>
            <person name="Lamendella R."/>
        </authorList>
    </citation>
    <scope>NUCLEOTIDE SEQUENCE [LARGE SCALE GENOMIC DNA]</scope>
    <source>
        <strain evidence="1 2">99A</strain>
    </source>
</reference>
<dbReference type="RefSeq" id="WP_112404397.1">
    <property type="nucleotide sequence ID" value="NZ_QLTR01000023.1"/>
</dbReference>
<name>A0A329E6Y6_VIBDI</name>
<dbReference type="AlphaFoldDB" id="A0A329E6Y6"/>
<proteinExistence type="predicted"/>
<sequence length="75" mass="8575">MKLKPQTNQEYSVSITLEELARQTCIPLSEAKEAIKELEERKLITVISHPLSVPRYIINLKEIERQAGTIRTRGA</sequence>